<evidence type="ECO:0000313" key="3">
    <source>
        <dbReference type="Proteomes" id="UP001338125"/>
    </source>
</evidence>
<accession>A0ABR0SKB4</accession>
<dbReference type="SUPFAM" id="SSF82171">
    <property type="entry name" value="DPP6 N-terminal domain-like"/>
    <property type="match status" value="1"/>
</dbReference>
<dbReference type="InterPro" id="IPR050585">
    <property type="entry name" value="Xaa-Pro_dipeptidyl-ppase/CocE"/>
</dbReference>
<keyword evidence="3" id="KW-1185">Reference proteome</keyword>
<dbReference type="SUPFAM" id="SSF53474">
    <property type="entry name" value="alpha/beta-Hydrolases"/>
    <property type="match status" value="1"/>
</dbReference>
<feature type="domain" description="Peptidase S9 prolyl oligopeptidase catalytic" evidence="1">
    <location>
        <begin position="437"/>
        <end position="644"/>
    </location>
</feature>
<dbReference type="Gene3D" id="2.120.10.30">
    <property type="entry name" value="TolB, C-terminal domain"/>
    <property type="match status" value="1"/>
</dbReference>
<dbReference type="InterPro" id="IPR001375">
    <property type="entry name" value="Peptidase_S9_cat"/>
</dbReference>
<dbReference type="Pfam" id="PF00326">
    <property type="entry name" value="Peptidase_S9"/>
    <property type="match status" value="1"/>
</dbReference>
<protein>
    <submittedName>
        <fullName evidence="2">Dipeptidyl peptidase family member 6</fullName>
    </submittedName>
</protein>
<dbReference type="InterPro" id="IPR029058">
    <property type="entry name" value="AB_hydrolase_fold"/>
</dbReference>
<reference evidence="2 3" key="1">
    <citation type="submission" date="2024-01" db="EMBL/GenBank/DDBJ databases">
        <title>Complete genome of Cladobotryum mycophilum ATHUM6906.</title>
        <authorList>
            <person name="Christinaki A.C."/>
            <person name="Myridakis A.I."/>
            <person name="Kouvelis V.N."/>
        </authorList>
    </citation>
    <scope>NUCLEOTIDE SEQUENCE [LARGE SCALE GENOMIC DNA]</scope>
    <source>
        <strain evidence="2 3">ATHUM6906</strain>
    </source>
</reference>
<proteinExistence type="predicted"/>
<dbReference type="EMBL" id="JAVFKD010000012">
    <property type="protein sequence ID" value="KAK5992588.1"/>
    <property type="molecule type" value="Genomic_DNA"/>
</dbReference>
<sequence>MATTKKTAPYGDWESPITSDFVISKTRALSAPRVCRRTGRAFYTEASDGRRTIMEITQEGPKDILPTEYSVGNTVYEYGAGLLDVLGDGRIIFSHDNSATVLDPDTKEVNILIQSPSLRYSSFNANTKTPWVLAIEEDHTGGDTAYKIKNYLVAINVSTKEVKRIATGADFYYLPQYNADGTRVAWLEWNHPEMLFNASKLYVAEWSQDGSLTNVRFITGKDNESATEPRWGLDGSTLFFAQEIAGYRQLFRIPPGSETPIHININGLETSEIGEVLLFEGTRSYAPVTERYLAASATSLGTSRLVIIDLENNSWREAADTDILSHIVWDSVARFDDSSVLVIGSGTSSSQALYKIHIHQPELNEVIRRSVDKELPQDLISKPQLVRIPSRDSPSHPIYGFLWLPQNPNYTAPEGTRLPLIIWAHGGPTGRTGSGLSPRIQYFTSRGYAYFGLNYTGSTGFGREYRNALFGPWGILDAAEAADAADYFNSGPVKAGAVGITGISAGGYHTLQCLTRHPKTFAGGICASGISEMKGFDDSTHKLEWDYARLLLQLPEDEEGKDKIYRERSAMYFVDKIESPLLLVHGHQDTVVPIEQAKIIAEALEKKGRDVKLLEFPDDEHKLSKPTNAKAWLEEEEKWWRKTLL</sequence>
<dbReference type="PANTHER" id="PTHR43056:SF5">
    <property type="entry name" value="PEPTIDASE S9 PROLYL OLIGOPEPTIDASE CATALYTIC DOMAIN-CONTAINING PROTEIN"/>
    <property type="match status" value="1"/>
</dbReference>
<evidence type="ECO:0000259" key="1">
    <source>
        <dbReference type="Pfam" id="PF00326"/>
    </source>
</evidence>
<dbReference type="PANTHER" id="PTHR43056">
    <property type="entry name" value="PEPTIDASE S9 PROLYL OLIGOPEPTIDASE"/>
    <property type="match status" value="1"/>
</dbReference>
<dbReference type="Gene3D" id="3.40.50.1820">
    <property type="entry name" value="alpha/beta hydrolase"/>
    <property type="match status" value="1"/>
</dbReference>
<dbReference type="InterPro" id="IPR011042">
    <property type="entry name" value="6-blade_b-propeller_TolB-like"/>
</dbReference>
<comment type="caution">
    <text evidence="2">The sequence shown here is derived from an EMBL/GenBank/DDBJ whole genome shotgun (WGS) entry which is preliminary data.</text>
</comment>
<gene>
    <name evidence="2" type="ORF">PT974_06002</name>
</gene>
<name>A0ABR0SKB4_9HYPO</name>
<dbReference type="Proteomes" id="UP001338125">
    <property type="component" value="Unassembled WGS sequence"/>
</dbReference>
<evidence type="ECO:0000313" key="2">
    <source>
        <dbReference type="EMBL" id="KAK5992588.1"/>
    </source>
</evidence>
<organism evidence="2 3">
    <name type="scientific">Cladobotryum mycophilum</name>
    <dbReference type="NCBI Taxonomy" id="491253"/>
    <lineage>
        <taxon>Eukaryota</taxon>
        <taxon>Fungi</taxon>
        <taxon>Dikarya</taxon>
        <taxon>Ascomycota</taxon>
        <taxon>Pezizomycotina</taxon>
        <taxon>Sordariomycetes</taxon>
        <taxon>Hypocreomycetidae</taxon>
        <taxon>Hypocreales</taxon>
        <taxon>Hypocreaceae</taxon>
        <taxon>Cladobotryum</taxon>
    </lineage>
</organism>